<evidence type="ECO:0000313" key="3">
    <source>
        <dbReference type="Proteomes" id="UP000249757"/>
    </source>
</evidence>
<comment type="caution">
    <text evidence="2">The sequence shown here is derived from an EMBL/GenBank/DDBJ whole genome shotgun (WGS) entry which is preliminary data.</text>
</comment>
<feature type="signal peptide" evidence="1">
    <location>
        <begin position="1"/>
        <end position="24"/>
    </location>
</feature>
<dbReference type="OrthoDB" id="5091578at2759"/>
<feature type="chain" id="PRO_5041067972" evidence="1">
    <location>
        <begin position="25"/>
        <end position="192"/>
    </location>
</feature>
<evidence type="ECO:0000313" key="2">
    <source>
        <dbReference type="EMBL" id="KAI1516699.1"/>
    </source>
</evidence>
<sequence length="192" mass="21048">MRFSSLVPALCFAVVAQCYVASEAATADKNGCITVEQIEAAHGGLLYLSEHHDFPFPREFPDLKDFRGKESKECVQESVSHAAADAMVRVSKEYGFESKYAELVGRSPDHLFKRARTCPEIRDDSIKRAQSTWSCRSAPHFDKCKACTGLTTVGFISGMGVCFAKKLEETVPCCVLAATVFVGTYANVCLTK</sequence>
<keyword evidence="1" id="KW-0732">Signal</keyword>
<proteinExistence type="predicted"/>
<organism evidence="2 3">
    <name type="scientific">Pyrenophora tritici-repentis</name>
    <dbReference type="NCBI Taxonomy" id="45151"/>
    <lineage>
        <taxon>Eukaryota</taxon>
        <taxon>Fungi</taxon>
        <taxon>Dikarya</taxon>
        <taxon>Ascomycota</taxon>
        <taxon>Pezizomycotina</taxon>
        <taxon>Dothideomycetes</taxon>
        <taxon>Pleosporomycetidae</taxon>
        <taxon>Pleosporales</taxon>
        <taxon>Pleosporineae</taxon>
        <taxon>Pleosporaceae</taxon>
        <taxon>Pyrenophora</taxon>
    </lineage>
</organism>
<dbReference type="EMBL" id="NRDI02000004">
    <property type="protein sequence ID" value="KAI1516699.1"/>
    <property type="molecule type" value="Genomic_DNA"/>
</dbReference>
<accession>A0A2W1CYR3</accession>
<evidence type="ECO:0000256" key="1">
    <source>
        <dbReference type="SAM" id="SignalP"/>
    </source>
</evidence>
<gene>
    <name evidence="2" type="ORF">Ptr86124_003636</name>
</gene>
<dbReference type="Proteomes" id="UP000249757">
    <property type="component" value="Unassembled WGS sequence"/>
</dbReference>
<dbReference type="AlphaFoldDB" id="A0A2W1CYR3"/>
<reference evidence="3" key="1">
    <citation type="journal article" date="2022" name="Microb. Genom.">
        <title>A global pangenome for the wheat fungal pathogen Pyrenophora tritici-repentis and prediction of effector protein structural homology.</title>
        <authorList>
            <person name="Moolhuijzen P.M."/>
            <person name="See P.T."/>
            <person name="Shi G."/>
            <person name="Powell H.R."/>
            <person name="Cockram J."/>
            <person name="Jorgensen L.N."/>
            <person name="Benslimane H."/>
            <person name="Strelkov S.E."/>
            <person name="Turner J."/>
            <person name="Liu Z."/>
            <person name="Moffat C.S."/>
        </authorList>
    </citation>
    <scope>NUCLEOTIDE SEQUENCE [LARGE SCALE GENOMIC DNA]</scope>
</reference>
<name>A0A2W1CYR3_9PLEO</name>
<keyword evidence="3" id="KW-1185">Reference proteome</keyword>
<protein>
    <submittedName>
        <fullName evidence="2">Uncharacterized protein</fullName>
    </submittedName>
</protein>